<comment type="caution">
    <text evidence="3">The sequence shown here is derived from an EMBL/GenBank/DDBJ whole genome shotgun (WGS) entry which is preliminary data.</text>
</comment>
<evidence type="ECO:0000256" key="1">
    <source>
        <dbReference type="SAM" id="MobiDB-lite"/>
    </source>
</evidence>
<gene>
    <name evidence="3" type="ORF">ATL31_0442</name>
</gene>
<proteinExistence type="predicted"/>
<protein>
    <recommendedName>
        <fullName evidence="2">HNH nuclease domain-containing protein</fullName>
    </recommendedName>
</protein>
<feature type="region of interest" description="Disordered" evidence="1">
    <location>
        <begin position="334"/>
        <end position="367"/>
    </location>
</feature>
<evidence type="ECO:0000259" key="2">
    <source>
        <dbReference type="SMART" id="SM00507"/>
    </source>
</evidence>
<feature type="domain" description="HNH nuclease" evidence="2">
    <location>
        <begin position="387"/>
        <end position="438"/>
    </location>
</feature>
<organism evidence="3 4">
    <name type="scientific">Phycicoccus duodecadis</name>
    <dbReference type="NCBI Taxonomy" id="173053"/>
    <lineage>
        <taxon>Bacteria</taxon>
        <taxon>Bacillati</taxon>
        <taxon>Actinomycetota</taxon>
        <taxon>Actinomycetes</taxon>
        <taxon>Micrococcales</taxon>
        <taxon>Intrasporangiaceae</taxon>
        <taxon>Phycicoccus</taxon>
    </lineage>
</organism>
<accession>A0A2N3YFK6</accession>
<dbReference type="Proteomes" id="UP000233781">
    <property type="component" value="Unassembled WGS sequence"/>
</dbReference>
<reference evidence="3 4" key="1">
    <citation type="submission" date="2017-12" db="EMBL/GenBank/DDBJ databases">
        <title>Sequencing the genomes of 1000 Actinobacteria strains.</title>
        <authorList>
            <person name="Klenk H.-P."/>
        </authorList>
    </citation>
    <scope>NUCLEOTIDE SEQUENCE [LARGE SCALE GENOMIC DNA]</scope>
    <source>
        <strain evidence="3 4">DSM 12806</strain>
    </source>
</reference>
<feature type="region of interest" description="Disordered" evidence="1">
    <location>
        <begin position="539"/>
        <end position="558"/>
    </location>
</feature>
<dbReference type="CDD" id="cd00085">
    <property type="entry name" value="HNHc"/>
    <property type="match status" value="1"/>
</dbReference>
<dbReference type="EMBL" id="PJNE01000001">
    <property type="protein sequence ID" value="PKW25644.1"/>
    <property type="molecule type" value="Genomic_DNA"/>
</dbReference>
<dbReference type="InterPro" id="IPR003615">
    <property type="entry name" value="HNH_nuc"/>
</dbReference>
<keyword evidence="4" id="KW-1185">Reference proteome</keyword>
<dbReference type="Gene3D" id="1.10.30.50">
    <property type="match status" value="1"/>
</dbReference>
<sequence length="558" mass="59598">MSAARVARQVLSDALSPGEVCGSQEEWAQALGELQAVMDTATAAQDAAIVRLAAIEPEVLDDGEVIETHRALGHVALDAPAMVSWTLNVSAVQAERRVRAAVRMAADGPEGTPTETGLRGLHTAMGAGRLDAYRASVVATELEEAPAEVAASVVAGLHEYFGSEDGPRLRRRVRRMLARISPDLVRQRAVRARSECRLERWVGEPGVDTWHGTFPSEEAAQAWAAIDALAQQYVTDGVCDRVDRARAKALTDLVAGNATIDVQIVHTIAAEVPTAAGSARGTRASEGASDDLVDVGAPASEAGASKAAPGDLVEVTGLRPGEPTLVSRAWLDHASAPHPTSDTSAGRAAPRPRGEPRGGLAPCDPLTDALLDPDGALTTDTYRPGKALAALVRARDGHCRFPGCHVAARFCDLDHVTPWPTGPTSAANLVCLCRRHHRIKQRPGWQAVLHPDATLTWTDPTGRNRTTHPVDHLHRAVLPDRGSDPAPITYNPRLVTPDAPHSTLEYHLEHNPGPPPARPRIRCRIDHHHPTAARAHLAYTSAHPPRRRALPPPDDPPF</sequence>
<dbReference type="SMART" id="SM00507">
    <property type="entry name" value="HNHc"/>
    <property type="match status" value="1"/>
</dbReference>
<evidence type="ECO:0000313" key="4">
    <source>
        <dbReference type="Proteomes" id="UP000233781"/>
    </source>
</evidence>
<name>A0A2N3YFK6_9MICO</name>
<evidence type="ECO:0000313" key="3">
    <source>
        <dbReference type="EMBL" id="PKW25644.1"/>
    </source>
</evidence>
<dbReference type="AlphaFoldDB" id="A0A2N3YFK6"/>